<evidence type="ECO:0000313" key="2">
    <source>
        <dbReference type="Proteomes" id="UP000267606"/>
    </source>
</evidence>
<accession>A0A183HMA4</accession>
<organism evidence="3">
    <name type="scientific">Onchocerca flexuosa</name>
    <dbReference type="NCBI Taxonomy" id="387005"/>
    <lineage>
        <taxon>Eukaryota</taxon>
        <taxon>Metazoa</taxon>
        <taxon>Ecdysozoa</taxon>
        <taxon>Nematoda</taxon>
        <taxon>Chromadorea</taxon>
        <taxon>Rhabditida</taxon>
        <taxon>Spirurina</taxon>
        <taxon>Spiruromorpha</taxon>
        <taxon>Filarioidea</taxon>
        <taxon>Onchocercidae</taxon>
        <taxon>Onchocerca</taxon>
    </lineage>
</organism>
<name>A0A183HMA4_9BILA</name>
<dbReference type="EMBL" id="UZAJ01009896">
    <property type="protein sequence ID" value="VDO56540.1"/>
    <property type="molecule type" value="Genomic_DNA"/>
</dbReference>
<keyword evidence="2" id="KW-1185">Reference proteome</keyword>
<dbReference type="WBParaSite" id="OFLC_0000861501-mRNA-1">
    <property type="protein sequence ID" value="OFLC_0000861501-mRNA-1"/>
    <property type="gene ID" value="OFLC_0000861501"/>
</dbReference>
<evidence type="ECO:0000313" key="1">
    <source>
        <dbReference type="EMBL" id="VDO56540.1"/>
    </source>
</evidence>
<reference evidence="1 2" key="2">
    <citation type="submission" date="2018-11" db="EMBL/GenBank/DDBJ databases">
        <authorList>
            <consortium name="Pathogen Informatics"/>
        </authorList>
    </citation>
    <scope>NUCLEOTIDE SEQUENCE [LARGE SCALE GENOMIC DNA]</scope>
</reference>
<sequence length="222" mass="26362">MITCSHPTVFARRLAQRIFTREEISKLFSKDVKTNEMERIRWIEDMLSVYYPYKNMLLMKKSCLQALFGLANYENLLLELEKENLKVDSSRRCDISVKRIPCPSTYEQQDEKNEPKEDYLLPETLSRIKRQQPNAEDFAIKVAILLYYGDDDIRMPCKEKTDQTKLAWLKEKVQEFYPTDTARNANYQWSRCLDALDTHANKLMLESFDQYDSGDEFKYSKD</sequence>
<dbReference type="AlphaFoldDB" id="A0A183HMA4"/>
<gene>
    <name evidence="1" type="ORF">OFLC_LOCUS8615</name>
</gene>
<evidence type="ECO:0000313" key="3">
    <source>
        <dbReference type="WBParaSite" id="OFLC_0000861501-mRNA-1"/>
    </source>
</evidence>
<protein>
    <submittedName>
        <fullName evidence="3">MADF domain-containing protein</fullName>
    </submittedName>
</protein>
<dbReference type="Proteomes" id="UP000267606">
    <property type="component" value="Unassembled WGS sequence"/>
</dbReference>
<reference evidence="3" key="1">
    <citation type="submission" date="2016-06" db="UniProtKB">
        <authorList>
            <consortium name="WormBaseParasite"/>
        </authorList>
    </citation>
    <scope>IDENTIFICATION</scope>
</reference>
<proteinExistence type="predicted"/>